<evidence type="ECO:0000313" key="2">
    <source>
        <dbReference type="Proteomes" id="UP000028186"/>
    </source>
</evidence>
<dbReference type="AlphaFoldDB" id="A0A068T250"/>
<dbReference type="HOGENOM" id="CLU_159347_0_0_5"/>
<organism evidence="1 2">
    <name type="scientific">Neorhizobium galegae bv. officinalis bv. officinalis str. HAMBI 1141</name>
    <dbReference type="NCBI Taxonomy" id="1028801"/>
    <lineage>
        <taxon>Bacteria</taxon>
        <taxon>Pseudomonadati</taxon>
        <taxon>Pseudomonadota</taxon>
        <taxon>Alphaproteobacteria</taxon>
        <taxon>Hyphomicrobiales</taxon>
        <taxon>Rhizobiaceae</taxon>
        <taxon>Rhizobium/Agrobacterium group</taxon>
        <taxon>Neorhizobium</taxon>
    </lineage>
</organism>
<reference evidence="2" key="1">
    <citation type="journal article" date="2014" name="BMC Genomics">
        <title>Genome sequencing of two Neorhizobium galegae strains reveals a noeT gene responsible for the unusual acetylation of the nodulation factors.</title>
        <authorList>
            <person name="Osterman J."/>
            <person name="Marsh J."/>
            <person name="Laine P.K."/>
            <person name="Zeng Z."/>
            <person name="Alatalo E."/>
            <person name="Sullivan J.T."/>
            <person name="Young J.P."/>
            <person name="Thomas-Oates J."/>
            <person name="Paulin L."/>
            <person name="Lindstrom K."/>
        </authorList>
    </citation>
    <scope>NUCLEOTIDE SEQUENCE [LARGE SCALE GENOMIC DNA]</scope>
    <source>
        <strain evidence="2">HAMBI 1141</strain>
    </source>
</reference>
<gene>
    <name evidence="1" type="ORF">RG1141_CH01670</name>
</gene>
<dbReference type="EMBL" id="HG938355">
    <property type="protein sequence ID" value="CDN52532.1"/>
    <property type="molecule type" value="Genomic_DNA"/>
</dbReference>
<sequence>MSPDQAISMLDRQLADHGQTVKLRKGNTAAGEVAVKAFVRGITADEIVGTITQSDKKVTVSPTDLAIFGMPAAGGSVVVDDKPRAIVGSPEILKMDDVIVRINVVVKG</sequence>
<dbReference type="Proteomes" id="UP000028186">
    <property type="component" value="Chromosome I"/>
</dbReference>
<evidence type="ECO:0000313" key="1">
    <source>
        <dbReference type="EMBL" id="CDN52532.1"/>
    </source>
</evidence>
<dbReference type="KEGG" id="ngl:RG1141_CH01670"/>
<proteinExistence type="predicted"/>
<protein>
    <submittedName>
        <fullName evidence="1">Uncharacterized protein</fullName>
    </submittedName>
</protein>
<accession>A0A068T250</accession>
<name>A0A068T250_NEOGA</name>
<dbReference type="PATRIC" id="fig|1028801.3.peg.159"/>